<reference evidence="12" key="2">
    <citation type="journal article" date="2007" name="PLoS Biol.">
        <title>Survey sequencing and comparative analysis of the elephant shark (Callorhinchus milii) genome.</title>
        <authorList>
            <person name="Venkatesh B."/>
            <person name="Kirkness E.F."/>
            <person name="Loh Y.H."/>
            <person name="Halpern A.L."/>
            <person name="Lee A.P."/>
            <person name="Johnson J."/>
            <person name="Dandona N."/>
            <person name="Viswanathan L.D."/>
            <person name="Tay A."/>
            <person name="Venter J.C."/>
            <person name="Strausberg R.L."/>
            <person name="Brenner S."/>
        </authorList>
    </citation>
    <scope>NUCLEOTIDE SEQUENCE [LARGE SCALE GENOMIC DNA]</scope>
</reference>
<dbReference type="Gene3D" id="3.20.20.70">
    <property type="entry name" value="Aldolase class I"/>
    <property type="match status" value="1"/>
</dbReference>
<evidence type="ECO:0000256" key="8">
    <source>
        <dbReference type="PIRSR" id="PIRSR038193-2"/>
    </source>
</evidence>
<evidence type="ECO:0000256" key="1">
    <source>
        <dbReference type="ARBA" id="ARBA00000251"/>
    </source>
</evidence>
<evidence type="ECO:0000313" key="12">
    <source>
        <dbReference type="Proteomes" id="UP000314986"/>
    </source>
</evidence>
<dbReference type="FunFam" id="3.20.20.70:FF:000065">
    <property type="entry name" value="Hyaluronidase"/>
    <property type="match status" value="1"/>
</dbReference>
<accession>A0A4W3JYG1</accession>
<evidence type="ECO:0000256" key="9">
    <source>
        <dbReference type="PIRSR" id="PIRSR038193-3"/>
    </source>
</evidence>
<evidence type="ECO:0000256" key="3">
    <source>
        <dbReference type="ARBA" id="ARBA00022801"/>
    </source>
</evidence>
<organism evidence="11 12">
    <name type="scientific">Callorhinchus milii</name>
    <name type="common">Ghost shark</name>
    <dbReference type="NCBI Taxonomy" id="7868"/>
    <lineage>
        <taxon>Eukaryota</taxon>
        <taxon>Metazoa</taxon>
        <taxon>Chordata</taxon>
        <taxon>Craniata</taxon>
        <taxon>Vertebrata</taxon>
        <taxon>Chondrichthyes</taxon>
        <taxon>Holocephali</taxon>
        <taxon>Chimaeriformes</taxon>
        <taxon>Callorhinchidae</taxon>
        <taxon>Callorhinchus</taxon>
    </lineage>
</organism>
<comment type="similarity">
    <text evidence="2 6 10">Belongs to the glycosyl hydrolase 56 family.</text>
</comment>
<dbReference type="GO" id="GO:0001669">
    <property type="term" value="C:acrosomal vesicle"/>
    <property type="evidence" value="ECO:0007669"/>
    <property type="project" value="TreeGrafter"/>
</dbReference>
<keyword evidence="4 9" id="KW-1015">Disulfide bond</keyword>
<dbReference type="EC" id="3.2.1.35" evidence="10"/>
<dbReference type="InterPro" id="IPR018155">
    <property type="entry name" value="Hyaluronidase"/>
</dbReference>
<protein>
    <recommendedName>
        <fullName evidence="10">Hyaluronidase</fullName>
        <ecNumber evidence="10">3.2.1.35</ecNumber>
    </recommendedName>
</protein>
<dbReference type="InterPro" id="IPR013785">
    <property type="entry name" value="Aldolase_TIM"/>
</dbReference>
<dbReference type="GO" id="GO:0005975">
    <property type="term" value="P:carbohydrate metabolic process"/>
    <property type="evidence" value="ECO:0007669"/>
    <property type="project" value="UniProtKB-UniRule"/>
</dbReference>
<keyword evidence="3 10" id="KW-0378">Hydrolase</keyword>
<dbReference type="OMA" id="SLAAKMC"/>
<evidence type="ECO:0000256" key="7">
    <source>
        <dbReference type="PIRSR" id="PIRSR038193-1"/>
    </source>
</evidence>
<reference evidence="12" key="1">
    <citation type="journal article" date="2006" name="Science">
        <title>Ancient noncoding elements conserved in the human genome.</title>
        <authorList>
            <person name="Venkatesh B."/>
            <person name="Kirkness E.F."/>
            <person name="Loh Y.H."/>
            <person name="Halpern A.L."/>
            <person name="Lee A.P."/>
            <person name="Johnson J."/>
            <person name="Dandona N."/>
            <person name="Viswanathan L.D."/>
            <person name="Tay A."/>
            <person name="Venter J.C."/>
            <person name="Strausberg R.L."/>
            <person name="Brenner S."/>
        </authorList>
    </citation>
    <scope>NUCLEOTIDE SEQUENCE [LARGE SCALE GENOMIC DNA]</scope>
</reference>
<comment type="catalytic activity">
    <reaction evidence="1 10">
        <text>Random hydrolysis of (1-&gt;4)-linkages between N-acetyl-beta-D-glucosamine and D-glucuronate residues in hyaluronate.</text>
        <dbReference type="EC" id="3.2.1.35"/>
    </reaction>
</comment>
<dbReference type="PRINTS" id="PR00846">
    <property type="entry name" value="GLHYDRLASE56"/>
</dbReference>
<dbReference type="GeneTree" id="ENSGT01020000230364"/>
<reference evidence="11" key="5">
    <citation type="submission" date="2025-09" db="UniProtKB">
        <authorList>
            <consortium name="Ensembl"/>
        </authorList>
    </citation>
    <scope>IDENTIFICATION</scope>
</reference>
<sequence length="393" mass="45516">PFTAMWNAPTELCETRYEVTLDLRPFEIIGSPMKSARGQNLTIFYHDRLGYYPYYDEITGQSFNGGLPQMAPQSRHYSKTVEDIEYYIPSDETPGIAVIDWENWRPQWVRNWSLKTIYRRKSIELVKQRDPSLTTDHVKIRAIAEFEDQAKSFMLNTLRLGKILRPNCLWGYFLYPDCYNYKVLTKNYTGRCFAIEISRNDELFWLWKESTALFPSIYLHRMQSSAVAAKFVRHRVQEAKRAAALSGREYSLPVYVYTRPVFTTRPDKYLSEVDLVHTIGESAALGTAGFAVWGDLDLSKSLHSCVTLADYLTNLLNPYVINVTLAAKLCSRIVCRNKGRCVRKNWDSGYYLHLNPENFRISSKKEGITVKGQASFEDILFMSERFTCQCYPG</sequence>
<evidence type="ECO:0000313" key="11">
    <source>
        <dbReference type="Ensembl" id="ENSCMIP00000048574.1"/>
    </source>
</evidence>
<dbReference type="PANTHER" id="PTHR11769:SF20">
    <property type="entry name" value="HYALURONIDASE PH-20"/>
    <property type="match status" value="1"/>
</dbReference>
<reference evidence="11" key="4">
    <citation type="submission" date="2025-08" db="UniProtKB">
        <authorList>
            <consortium name="Ensembl"/>
        </authorList>
    </citation>
    <scope>IDENTIFICATION</scope>
</reference>
<dbReference type="PIRSF" id="PIRSF038193">
    <property type="entry name" value="Hyaluronidase"/>
    <property type="match status" value="1"/>
</dbReference>
<dbReference type="AlphaFoldDB" id="A0A4W3JYG1"/>
<dbReference type="GO" id="GO:0004415">
    <property type="term" value="F:hyalurononglucosaminidase activity"/>
    <property type="evidence" value="ECO:0007669"/>
    <property type="project" value="UniProtKB-UniRule"/>
</dbReference>
<dbReference type="GlyCosmos" id="A0A4W3JYG1">
    <property type="glycosylation" value="1 site, No reported glycans"/>
</dbReference>
<feature type="disulfide bond" evidence="9">
    <location>
        <begin position="13"/>
        <end position="305"/>
    </location>
</feature>
<dbReference type="Proteomes" id="UP000314986">
    <property type="component" value="Unassembled WGS sequence"/>
</dbReference>
<evidence type="ECO:0000256" key="2">
    <source>
        <dbReference type="ARBA" id="ARBA00008871"/>
    </source>
</evidence>
<feature type="disulfide bond" evidence="9">
    <location>
        <begin position="178"/>
        <end position="192"/>
    </location>
</feature>
<proteinExistence type="inferred from homology"/>
<reference evidence="12" key="3">
    <citation type="journal article" date="2014" name="Nature">
        <title>Elephant shark genome provides unique insights into gnathostome evolution.</title>
        <authorList>
            <consortium name="International Elephant Shark Genome Sequencing Consortium"/>
            <person name="Venkatesh B."/>
            <person name="Lee A.P."/>
            <person name="Ravi V."/>
            <person name="Maurya A.K."/>
            <person name="Lian M.M."/>
            <person name="Swann J.B."/>
            <person name="Ohta Y."/>
            <person name="Flajnik M.F."/>
            <person name="Sutoh Y."/>
            <person name="Kasahara M."/>
            <person name="Hoon S."/>
            <person name="Gangu V."/>
            <person name="Roy S.W."/>
            <person name="Irimia M."/>
            <person name="Korzh V."/>
            <person name="Kondrychyn I."/>
            <person name="Lim Z.W."/>
            <person name="Tay B.H."/>
            <person name="Tohari S."/>
            <person name="Kong K.W."/>
            <person name="Ho S."/>
            <person name="Lorente-Galdos B."/>
            <person name="Quilez J."/>
            <person name="Marques-Bonet T."/>
            <person name="Raney B.J."/>
            <person name="Ingham P.W."/>
            <person name="Tay A."/>
            <person name="Hillier L.W."/>
            <person name="Minx P."/>
            <person name="Boehm T."/>
            <person name="Wilson R.K."/>
            <person name="Brenner S."/>
            <person name="Warren W.C."/>
        </authorList>
    </citation>
    <scope>NUCLEOTIDE SEQUENCE [LARGE SCALE GENOMIC DNA]</scope>
</reference>
<name>A0A4W3JYG1_CALMI</name>
<evidence type="ECO:0000256" key="10">
    <source>
        <dbReference type="RuleBase" id="RU610713"/>
    </source>
</evidence>
<dbReference type="SUPFAM" id="SSF51445">
    <property type="entry name" value="(Trans)glycosidases"/>
    <property type="match status" value="1"/>
</dbReference>
<gene>
    <name evidence="11" type="primary">LOC103181890</name>
    <name evidence="11" type="synonym">SPAM1</name>
</gene>
<feature type="glycosylation site" description="N-linked (GlcNAc...) asparagine" evidence="8">
    <location>
        <position position="322"/>
    </location>
</feature>
<dbReference type="InParanoid" id="A0A4W3JYG1"/>
<dbReference type="Pfam" id="PF01630">
    <property type="entry name" value="Glyco_hydro_56"/>
    <property type="match status" value="1"/>
</dbReference>
<dbReference type="InterPro" id="IPR017853">
    <property type="entry name" value="GH"/>
</dbReference>
<dbReference type="PANTHER" id="PTHR11769">
    <property type="entry name" value="HYALURONIDASE"/>
    <property type="match status" value="1"/>
</dbReference>
<dbReference type="Ensembl" id="ENSCMIT00000049250.1">
    <property type="protein sequence ID" value="ENSCMIP00000048574.1"/>
    <property type="gene ID" value="ENSCMIG00000019852.1"/>
</dbReference>
<feature type="disulfide bond" evidence="9">
    <location>
        <begin position="330"/>
        <end position="341"/>
    </location>
</feature>
<evidence type="ECO:0000256" key="4">
    <source>
        <dbReference type="ARBA" id="ARBA00023157"/>
    </source>
</evidence>
<keyword evidence="12" id="KW-1185">Reference proteome</keyword>
<evidence type="ECO:0000256" key="5">
    <source>
        <dbReference type="ARBA" id="ARBA00023295"/>
    </source>
</evidence>
<keyword evidence="5 10" id="KW-0326">Glycosidase</keyword>
<dbReference type="GO" id="GO:0030214">
    <property type="term" value="P:hyaluronan catabolic process"/>
    <property type="evidence" value="ECO:0007669"/>
    <property type="project" value="TreeGrafter"/>
</dbReference>
<dbReference type="STRING" id="7868.ENSCMIP00000048574"/>
<feature type="disulfide bond" evidence="9">
    <location>
        <begin position="335"/>
        <end position="388"/>
    </location>
</feature>
<evidence type="ECO:0000256" key="6">
    <source>
        <dbReference type="PIRNR" id="PIRNR038193"/>
    </source>
</evidence>
<feature type="active site" description="Proton donor" evidence="7">
    <location>
        <position position="102"/>
    </location>
</feature>